<dbReference type="PANTHER" id="PTHR43228:SF1">
    <property type="entry name" value="TWO-COMPONENT RESPONSE REGULATOR ARR22"/>
    <property type="match status" value="1"/>
</dbReference>
<dbReference type="InterPro" id="IPR052048">
    <property type="entry name" value="ST_Response_Regulator"/>
</dbReference>
<dbReference type="EMBL" id="UOEE01000127">
    <property type="protein sequence ID" value="VAV91556.1"/>
    <property type="molecule type" value="Genomic_DNA"/>
</dbReference>
<dbReference type="SMART" id="SM00448">
    <property type="entry name" value="REC"/>
    <property type="match status" value="1"/>
</dbReference>
<accession>A0A3B0RSU0</accession>
<evidence type="ECO:0000259" key="1">
    <source>
        <dbReference type="PROSITE" id="PS50110"/>
    </source>
</evidence>
<gene>
    <name evidence="2" type="ORF">MNBD_ALPHA06-1142</name>
</gene>
<dbReference type="Pfam" id="PF00072">
    <property type="entry name" value="Response_reg"/>
    <property type="match status" value="1"/>
</dbReference>
<sequence>MLIVDDHKFLRGILGDMLRGFGVTQLYMAENGVEGIKQFKTWLPSLVFTDLNMAPMNGLEFANWIRTDSESPNSEVPIVMLTANNDQQSITDARDVGVSELIVKPVVPKSVLRRLNAVMFEPRRFIRSARYTGPCRRRRENANYKGVYRRITDPIEVNTVNEDTKEMIGEIFTEAEALMDIARTLDVTNRKDVLDIYNRTKETKEMAVKADDENLGGAAQSLVGYIEAMGASGDMDVRVVKMHLEAIMSLVHLEDNGDGQRDAVVTSLQKLVQKKFRDIKAA</sequence>
<proteinExistence type="predicted"/>
<dbReference type="PANTHER" id="PTHR43228">
    <property type="entry name" value="TWO-COMPONENT RESPONSE REGULATOR"/>
    <property type="match status" value="1"/>
</dbReference>
<name>A0A3B0RSU0_9ZZZZ</name>
<dbReference type="AlphaFoldDB" id="A0A3B0RSU0"/>
<dbReference type="EC" id="3.1.1.61" evidence="2"/>
<protein>
    <submittedName>
        <fullName evidence="2">Chemotaxis response regulator protein-glutamate methylesterase CheB</fullName>
        <ecNumber evidence="2">3.1.1.61</ecNumber>
    </submittedName>
</protein>
<dbReference type="GO" id="GO:0008984">
    <property type="term" value="F:protein-glutamate methylesterase activity"/>
    <property type="evidence" value="ECO:0007669"/>
    <property type="project" value="UniProtKB-EC"/>
</dbReference>
<keyword evidence="2" id="KW-0378">Hydrolase</keyword>
<dbReference type="SUPFAM" id="SSF52172">
    <property type="entry name" value="CheY-like"/>
    <property type="match status" value="1"/>
</dbReference>
<reference evidence="2" key="1">
    <citation type="submission" date="2018-06" db="EMBL/GenBank/DDBJ databases">
        <authorList>
            <person name="Zhirakovskaya E."/>
        </authorList>
    </citation>
    <scope>NUCLEOTIDE SEQUENCE</scope>
</reference>
<evidence type="ECO:0000313" key="2">
    <source>
        <dbReference type="EMBL" id="VAV91556.1"/>
    </source>
</evidence>
<dbReference type="GO" id="GO:0000160">
    <property type="term" value="P:phosphorelay signal transduction system"/>
    <property type="evidence" value="ECO:0007669"/>
    <property type="project" value="InterPro"/>
</dbReference>
<organism evidence="2">
    <name type="scientific">hydrothermal vent metagenome</name>
    <dbReference type="NCBI Taxonomy" id="652676"/>
    <lineage>
        <taxon>unclassified sequences</taxon>
        <taxon>metagenomes</taxon>
        <taxon>ecological metagenomes</taxon>
    </lineage>
</organism>
<dbReference type="Gene3D" id="3.40.50.2300">
    <property type="match status" value="1"/>
</dbReference>
<dbReference type="InterPro" id="IPR011006">
    <property type="entry name" value="CheY-like_superfamily"/>
</dbReference>
<dbReference type="InterPro" id="IPR001789">
    <property type="entry name" value="Sig_transdc_resp-reg_receiver"/>
</dbReference>
<dbReference type="PROSITE" id="PS50110">
    <property type="entry name" value="RESPONSE_REGULATORY"/>
    <property type="match status" value="1"/>
</dbReference>
<feature type="domain" description="Response regulatory" evidence="1">
    <location>
        <begin position="1"/>
        <end position="119"/>
    </location>
</feature>